<dbReference type="Proteomes" id="UP000187209">
    <property type="component" value="Unassembled WGS sequence"/>
</dbReference>
<evidence type="ECO:0000256" key="1">
    <source>
        <dbReference type="SAM" id="Coils"/>
    </source>
</evidence>
<proteinExistence type="predicted"/>
<keyword evidence="1" id="KW-0175">Coiled coil</keyword>
<reference evidence="2 3" key="1">
    <citation type="submission" date="2016-11" db="EMBL/GenBank/DDBJ databases">
        <title>The macronuclear genome of Stentor coeruleus: a giant cell with tiny introns.</title>
        <authorList>
            <person name="Slabodnick M."/>
            <person name="Ruby J.G."/>
            <person name="Reiff S.B."/>
            <person name="Swart E.C."/>
            <person name="Gosai S."/>
            <person name="Prabakaran S."/>
            <person name="Witkowska E."/>
            <person name="Larue G.E."/>
            <person name="Fisher S."/>
            <person name="Freeman R.M."/>
            <person name="Gunawardena J."/>
            <person name="Chu W."/>
            <person name="Stover N.A."/>
            <person name="Gregory B.D."/>
            <person name="Nowacki M."/>
            <person name="Derisi J."/>
            <person name="Roy S.W."/>
            <person name="Marshall W.F."/>
            <person name="Sood P."/>
        </authorList>
    </citation>
    <scope>NUCLEOTIDE SEQUENCE [LARGE SCALE GENOMIC DNA]</scope>
    <source>
        <strain evidence="2">WM001</strain>
    </source>
</reference>
<organism evidence="2 3">
    <name type="scientific">Stentor coeruleus</name>
    <dbReference type="NCBI Taxonomy" id="5963"/>
    <lineage>
        <taxon>Eukaryota</taxon>
        <taxon>Sar</taxon>
        <taxon>Alveolata</taxon>
        <taxon>Ciliophora</taxon>
        <taxon>Postciliodesmatophora</taxon>
        <taxon>Heterotrichea</taxon>
        <taxon>Heterotrichida</taxon>
        <taxon>Stentoridae</taxon>
        <taxon>Stentor</taxon>
    </lineage>
</organism>
<name>A0A1R2AVG6_9CILI</name>
<feature type="coiled-coil region" evidence="1">
    <location>
        <begin position="94"/>
        <end position="150"/>
    </location>
</feature>
<evidence type="ECO:0000313" key="3">
    <source>
        <dbReference type="Proteomes" id="UP000187209"/>
    </source>
</evidence>
<comment type="caution">
    <text evidence="2">The sequence shown here is derived from an EMBL/GenBank/DDBJ whole genome shotgun (WGS) entry which is preliminary data.</text>
</comment>
<keyword evidence="3" id="KW-1185">Reference proteome</keyword>
<dbReference type="EMBL" id="MPUH01001320">
    <property type="protein sequence ID" value="OMJ68508.1"/>
    <property type="molecule type" value="Genomic_DNA"/>
</dbReference>
<dbReference type="AlphaFoldDB" id="A0A1R2AVG6"/>
<sequence length="490" mass="55025">MKSRLNTNPGYSPRRSFKTESLYILQSLAKACTETSDPAIITKILEAKDKFSQVCNSFNTLTDNLKDNIKFLSNNSKEITKSCIKIRTNSEKKLARQRKVIENKENHIKTTQKNLNKSLGSIQKLWAKNLKTMKSRLKNQIALKNQLKKNFNSLDKGKNLNLSEALNFSYSEKHGKSIDKELISHESAFLCISEHTETKPPLQVQNMHTGHQSNYSLEFEKCMAELESQRQPQDDPLSISIEKSIGGWKSEYDSDSDSVVNQVTPNDVKSAVLILRKANLLGKKKSSVLKKINNLLKIPGNTNKIELLLQLNHLEYKPQEFSAINSQKPPLKGNKSLKEQDFEATPKANFAFPDDIDMSKTILSLENPLSARRKDDSFELLDSIDGSSQDFHDVLLEDLLKIPYIVAELKTVTGDMVIGDNEIQDSEVLSSVNRGSLSYISILSPTEVKLKSPIKKQTTPSFDCQSTGISSHSGLRSRITLKTGCSENSQ</sequence>
<evidence type="ECO:0000313" key="2">
    <source>
        <dbReference type="EMBL" id="OMJ68508.1"/>
    </source>
</evidence>
<accession>A0A1R2AVG6</accession>
<dbReference type="OrthoDB" id="326714at2759"/>
<gene>
    <name evidence="2" type="ORF">SteCoe_34017</name>
</gene>
<protein>
    <submittedName>
        <fullName evidence="2">Uncharacterized protein</fullName>
    </submittedName>
</protein>